<sequence>MTSSRMFMDSDVQATRDYLTWLDSNLAVANRVDASVVTKTETMTIGELFSYMKEADAKVAWFECVATIGDVVHGSGWYYIGSGGCHTKAIRALMCKKCGKSDIVGVAQRSLCSLVMMVKS</sequence>
<reference evidence="2" key="2">
    <citation type="submission" date="2025-08" db="UniProtKB">
        <authorList>
            <consortium name="RefSeq"/>
        </authorList>
    </citation>
    <scope>IDENTIFICATION</scope>
    <source>
        <tissue evidence="2">Leaf</tissue>
    </source>
</reference>
<protein>
    <submittedName>
        <fullName evidence="2">Uncharacterized protein LOC130511624</fullName>
    </submittedName>
</protein>
<dbReference type="Gene3D" id="2.40.50.140">
    <property type="entry name" value="Nucleic acid-binding proteins"/>
    <property type="match status" value="1"/>
</dbReference>
<dbReference type="Proteomes" id="UP000504610">
    <property type="component" value="Chromosome 4"/>
</dbReference>
<dbReference type="AlphaFoldDB" id="A0A9W3DM15"/>
<dbReference type="KEGG" id="rsz:130511624"/>
<dbReference type="GeneID" id="130511624"/>
<evidence type="ECO:0000313" key="2">
    <source>
        <dbReference type="RefSeq" id="XP_056864855.1"/>
    </source>
</evidence>
<reference evidence="1" key="1">
    <citation type="journal article" date="2019" name="Database">
        <title>The radish genome database (RadishGD): an integrated information resource for radish genomics.</title>
        <authorList>
            <person name="Yu H.J."/>
            <person name="Baek S."/>
            <person name="Lee Y.J."/>
            <person name="Cho A."/>
            <person name="Mun J.H."/>
        </authorList>
    </citation>
    <scope>NUCLEOTIDE SEQUENCE [LARGE SCALE GENOMIC DNA]</scope>
    <source>
        <strain evidence="1">cv. WK10039</strain>
    </source>
</reference>
<gene>
    <name evidence="2" type="primary">LOC130511624</name>
</gene>
<dbReference type="InterPro" id="IPR012340">
    <property type="entry name" value="NA-bd_OB-fold"/>
</dbReference>
<accession>A0A9W3DM15</accession>
<evidence type="ECO:0000313" key="1">
    <source>
        <dbReference type="Proteomes" id="UP000504610"/>
    </source>
</evidence>
<proteinExistence type="predicted"/>
<dbReference type="RefSeq" id="XP_056864855.1">
    <property type="nucleotide sequence ID" value="XM_057008875.1"/>
</dbReference>
<organism evidence="1 2">
    <name type="scientific">Raphanus sativus</name>
    <name type="common">Radish</name>
    <name type="synonym">Raphanus raphanistrum var. sativus</name>
    <dbReference type="NCBI Taxonomy" id="3726"/>
    <lineage>
        <taxon>Eukaryota</taxon>
        <taxon>Viridiplantae</taxon>
        <taxon>Streptophyta</taxon>
        <taxon>Embryophyta</taxon>
        <taxon>Tracheophyta</taxon>
        <taxon>Spermatophyta</taxon>
        <taxon>Magnoliopsida</taxon>
        <taxon>eudicotyledons</taxon>
        <taxon>Gunneridae</taxon>
        <taxon>Pentapetalae</taxon>
        <taxon>rosids</taxon>
        <taxon>malvids</taxon>
        <taxon>Brassicales</taxon>
        <taxon>Brassicaceae</taxon>
        <taxon>Brassiceae</taxon>
        <taxon>Raphanus</taxon>
    </lineage>
</organism>
<dbReference type="OrthoDB" id="1103202at2759"/>
<name>A0A9W3DM15_RAPSA</name>
<keyword evidence="1" id="KW-1185">Reference proteome</keyword>